<evidence type="ECO:0000313" key="8">
    <source>
        <dbReference type="EMBL" id="KAF6136877.1"/>
    </source>
</evidence>
<evidence type="ECO:0000256" key="3">
    <source>
        <dbReference type="ARBA" id="ARBA00022712"/>
    </source>
</evidence>
<evidence type="ECO:0000256" key="2">
    <source>
        <dbReference type="ARBA" id="ARBA00022490"/>
    </source>
</evidence>
<feature type="compositionally biased region" description="Polar residues" evidence="7">
    <location>
        <begin position="17"/>
        <end position="26"/>
    </location>
</feature>
<evidence type="ECO:0000256" key="1">
    <source>
        <dbReference type="ARBA" id="ARBA00004496"/>
    </source>
</evidence>
<gene>
    <name evidence="8" type="ORF">GIB67_018916</name>
</gene>
<dbReference type="AlphaFoldDB" id="A0A7J7L2T0"/>
<dbReference type="InterPro" id="IPR044670">
    <property type="entry name" value="SOFL"/>
</dbReference>
<dbReference type="Proteomes" id="UP000541444">
    <property type="component" value="Unassembled WGS sequence"/>
</dbReference>
<comment type="caution">
    <text evidence="8">The sequence shown here is derived from an EMBL/GenBank/DDBJ whole genome shotgun (WGS) entry which is preliminary data.</text>
</comment>
<dbReference type="EMBL" id="JACGCM010002668">
    <property type="protein sequence ID" value="KAF6136877.1"/>
    <property type="molecule type" value="Genomic_DNA"/>
</dbReference>
<keyword evidence="5" id="KW-0539">Nucleus</keyword>
<dbReference type="GO" id="GO:0009691">
    <property type="term" value="P:cytokinin biosynthetic process"/>
    <property type="evidence" value="ECO:0007669"/>
    <property type="project" value="UniProtKB-KW"/>
</dbReference>
<dbReference type="PANTHER" id="PTHR33347:SF1">
    <property type="entry name" value="PROTEIN SOB FIVE-LIKE 5"/>
    <property type="match status" value="1"/>
</dbReference>
<comment type="subcellular location">
    <subcellularLocation>
        <location evidence="1">Cytoplasm</location>
    </subcellularLocation>
</comment>
<name>A0A7J7L2T0_9MAGN</name>
<accession>A0A7J7L2T0</accession>
<evidence type="ECO:0000256" key="4">
    <source>
        <dbReference type="ARBA" id="ARBA00022864"/>
    </source>
</evidence>
<comment type="similarity">
    <text evidence="6">Belongs to the SOFL plant protein family.</text>
</comment>
<evidence type="ECO:0000313" key="9">
    <source>
        <dbReference type="Proteomes" id="UP000541444"/>
    </source>
</evidence>
<dbReference type="GO" id="GO:0005737">
    <property type="term" value="C:cytoplasm"/>
    <property type="evidence" value="ECO:0007669"/>
    <property type="project" value="UniProtKB-SubCell"/>
</dbReference>
<feature type="compositionally biased region" description="Low complexity" evidence="7">
    <location>
        <begin position="35"/>
        <end position="51"/>
    </location>
</feature>
<dbReference type="OrthoDB" id="759087at2759"/>
<keyword evidence="3" id="KW-0203">Cytokinin biosynthesis</keyword>
<evidence type="ECO:0000256" key="5">
    <source>
        <dbReference type="ARBA" id="ARBA00023242"/>
    </source>
</evidence>
<keyword evidence="4" id="KW-0932">Cytokinin signaling pathway</keyword>
<evidence type="ECO:0000256" key="7">
    <source>
        <dbReference type="SAM" id="MobiDB-lite"/>
    </source>
</evidence>
<keyword evidence="2" id="KW-0963">Cytoplasm</keyword>
<sequence length="186" mass="20824">MDSECSSGCESGWTMYLDQSSASPNPSERDDDDASMVSDASSGPPHFQQQDQDYYYDENGCLCAALVKKKNRSKRQKTKAKQHHQQTSLLDDTASSPLFSYSKASSTTYRSFPLPSKEVSKGNFLEFSQGFSATHYQERSALQNNFGFPAKPATAKPVIPVKWSAEKEVGIKYGDLLLLHFIKRWD</sequence>
<organism evidence="8 9">
    <name type="scientific">Kingdonia uniflora</name>
    <dbReference type="NCBI Taxonomy" id="39325"/>
    <lineage>
        <taxon>Eukaryota</taxon>
        <taxon>Viridiplantae</taxon>
        <taxon>Streptophyta</taxon>
        <taxon>Embryophyta</taxon>
        <taxon>Tracheophyta</taxon>
        <taxon>Spermatophyta</taxon>
        <taxon>Magnoliopsida</taxon>
        <taxon>Ranunculales</taxon>
        <taxon>Circaeasteraceae</taxon>
        <taxon>Kingdonia</taxon>
    </lineage>
</organism>
<reference evidence="8 9" key="1">
    <citation type="journal article" date="2020" name="IScience">
        <title>Genome Sequencing of the Endangered Kingdonia uniflora (Circaeasteraceae, Ranunculales) Reveals Potential Mechanisms of Evolutionary Specialization.</title>
        <authorList>
            <person name="Sun Y."/>
            <person name="Deng T."/>
            <person name="Zhang A."/>
            <person name="Moore M.J."/>
            <person name="Landis J.B."/>
            <person name="Lin N."/>
            <person name="Zhang H."/>
            <person name="Zhang X."/>
            <person name="Huang J."/>
            <person name="Zhang X."/>
            <person name="Sun H."/>
            <person name="Wang H."/>
        </authorList>
    </citation>
    <scope>NUCLEOTIDE SEQUENCE [LARGE SCALE GENOMIC DNA]</scope>
    <source>
        <strain evidence="8">TB1705</strain>
        <tissue evidence="8">Leaf</tissue>
    </source>
</reference>
<evidence type="ECO:0000256" key="6">
    <source>
        <dbReference type="ARBA" id="ARBA00024199"/>
    </source>
</evidence>
<dbReference type="PANTHER" id="PTHR33347">
    <property type="entry name" value="OSJNBA0091C07.3 PROTEIN"/>
    <property type="match status" value="1"/>
</dbReference>
<protein>
    <submittedName>
        <fullName evidence="8">Uncharacterized protein</fullName>
    </submittedName>
</protein>
<proteinExistence type="inferred from homology"/>
<keyword evidence="9" id="KW-1185">Reference proteome</keyword>
<feature type="region of interest" description="Disordered" evidence="7">
    <location>
        <begin position="16"/>
        <end position="51"/>
    </location>
</feature>
<dbReference type="GO" id="GO:0009736">
    <property type="term" value="P:cytokinin-activated signaling pathway"/>
    <property type="evidence" value="ECO:0007669"/>
    <property type="project" value="UniProtKB-KW"/>
</dbReference>